<dbReference type="STRING" id="1288826.MSNKSG1_05386"/>
<proteinExistence type="predicted"/>
<dbReference type="PANTHER" id="PTHR40257:SF1">
    <property type="entry name" value="DUF1330 DOMAIN-CONTAINING PROTEIN"/>
    <property type="match status" value="1"/>
</dbReference>
<dbReference type="InterPro" id="IPR010753">
    <property type="entry name" value="DUF1330"/>
</dbReference>
<comment type="caution">
    <text evidence="2">The sequence shown here is derived from an EMBL/GenBank/DDBJ whole genome shotgun (WGS) entry which is preliminary data.</text>
</comment>
<dbReference type="EMBL" id="APAT01000013">
    <property type="protein sequence ID" value="EMP56741.1"/>
    <property type="molecule type" value="Genomic_DNA"/>
</dbReference>
<dbReference type="Proteomes" id="UP000011960">
    <property type="component" value="Unassembled WGS sequence"/>
</dbReference>
<gene>
    <name evidence="2" type="ORF">MSNKSG1_05386</name>
</gene>
<dbReference type="SUPFAM" id="SSF54909">
    <property type="entry name" value="Dimeric alpha+beta barrel"/>
    <property type="match status" value="1"/>
</dbReference>
<sequence length="132" mass="14506">MKSVNPTSDSIKTVLENTPRNRPIVMLNLLKFRQQADYGDGSSGRTGQQAYAEYSKGAIKCVKSAGGELVWAGAPTATLIGPETEHWDHVLLVRYPSIEAFFAMVESDEYQAIVHHRTAAIDDSRLVPMVEG</sequence>
<evidence type="ECO:0000313" key="3">
    <source>
        <dbReference type="Proteomes" id="UP000011960"/>
    </source>
</evidence>
<protein>
    <recommendedName>
        <fullName evidence="1">DUF1330 domain-containing protein</fullName>
    </recommendedName>
</protein>
<dbReference type="PANTHER" id="PTHR40257">
    <property type="match status" value="1"/>
</dbReference>
<dbReference type="InterPro" id="IPR011008">
    <property type="entry name" value="Dimeric_a/b-barrel"/>
</dbReference>
<name>M7CSZ8_9GAMM</name>
<accession>M7CSZ8</accession>
<dbReference type="AlphaFoldDB" id="M7CSZ8"/>
<dbReference type="Gene3D" id="3.30.70.100">
    <property type="match status" value="1"/>
</dbReference>
<feature type="domain" description="DUF1330" evidence="1">
    <location>
        <begin position="47"/>
        <end position="122"/>
    </location>
</feature>
<reference evidence="2 3" key="1">
    <citation type="journal article" date="2013" name="Genome Announc.">
        <title>Genome Sequence of Hydrothermal Arsenic-Respiring Bacterium Marinobacter santoriniensis NKSG1T.</title>
        <authorList>
            <person name="Handley K.M."/>
            <person name="Upton M."/>
            <person name="Beatson S.A."/>
            <person name="Hery M."/>
            <person name="Lloyd J.R."/>
        </authorList>
    </citation>
    <scope>NUCLEOTIDE SEQUENCE [LARGE SCALE GENOMIC DNA]</scope>
    <source>
        <strain evidence="2 3">NKSG1</strain>
    </source>
</reference>
<dbReference type="RefSeq" id="WP_008938231.1">
    <property type="nucleotide sequence ID" value="NZ_APAT01000013.1"/>
</dbReference>
<dbReference type="OrthoDB" id="8909581at2"/>
<evidence type="ECO:0000313" key="2">
    <source>
        <dbReference type="EMBL" id="EMP56741.1"/>
    </source>
</evidence>
<dbReference type="PATRIC" id="fig|1288826.3.peg.1050"/>
<organism evidence="2 3">
    <name type="scientific">Marinobacter santoriniensis NKSG1</name>
    <dbReference type="NCBI Taxonomy" id="1288826"/>
    <lineage>
        <taxon>Bacteria</taxon>
        <taxon>Pseudomonadati</taxon>
        <taxon>Pseudomonadota</taxon>
        <taxon>Gammaproteobacteria</taxon>
        <taxon>Pseudomonadales</taxon>
        <taxon>Marinobacteraceae</taxon>
        <taxon>Marinobacter</taxon>
    </lineage>
</organism>
<keyword evidence="3" id="KW-1185">Reference proteome</keyword>
<evidence type="ECO:0000259" key="1">
    <source>
        <dbReference type="Pfam" id="PF07045"/>
    </source>
</evidence>
<dbReference type="Pfam" id="PF07045">
    <property type="entry name" value="DUF1330"/>
    <property type="match status" value="1"/>
</dbReference>
<dbReference type="eggNOG" id="COG5470">
    <property type="taxonomic scope" value="Bacteria"/>
</dbReference>